<dbReference type="EMBL" id="PKMF04000341">
    <property type="protein sequence ID" value="KAK7836910.1"/>
    <property type="molecule type" value="Genomic_DNA"/>
</dbReference>
<organism evidence="2 3">
    <name type="scientific">Quercus suber</name>
    <name type="common">Cork oak</name>
    <dbReference type="NCBI Taxonomy" id="58331"/>
    <lineage>
        <taxon>Eukaryota</taxon>
        <taxon>Viridiplantae</taxon>
        <taxon>Streptophyta</taxon>
        <taxon>Embryophyta</taxon>
        <taxon>Tracheophyta</taxon>
        <taxon>Spermatophyta</taxon>
        <taxon>Magnoliopsida</taxon>
        <taxon>eudicotyledons</taxon>
        <taxon>Gunneridae</taxon>
        <taxon>Pentapetalae</taxon>
        <taxon>rosids</taxon>
        <taxon>fabids</taxon>
        <taxon>Fagales</taxon>
        <taxon>Fagaceae</taxon>
        <taxon>Quercus</taxon>
    </lineage>
</organism>
<comment type="caution">
    <text evidence="2">The sequence shown here is derived from an EMBL/GenBank/DDBJ whole genome shotgun (WGS) entry which is preliminary data.</text>
</comment>
<dbReference type="CDD" id="cd00590">
    <property type="entry name" value="RRM_SF"/>
    <property type="match status" value="1"/>
</dbReference>
<proteinExistence type="predicted"/>
<keyword evidence="3" id="KW-1185">Reference proteome</keyword>
<feature type="transmembrane region" description="Helical" evidence="1">
    <location>
        <begin position="82"/>
        <end position="99"/>
    </location>
</feature>
<sequence length="164" mass="18524">MCEDESLECEESLIGERNIPTRTATPTRTVIISPLPPPANLPMNHPCIMIKDLAITHCQGEGWTLEHNLGHRFPAQMLMKTVVIRIMKLICILCVLWPARGYSIYKKGLPLNVTPSLLENEFKKFGPFKNGGIQVRSQKFLMQGKVGGYASVFEKYQEKAESFM</sequence>
<evidence type="ECO:0000256" key="1">
    <source>
        <dbReference type="SAM" id="Phobius"/>
    </source>
</evidence>
<dbReference type="GO" id="GO:0003729">
    <property type="term" value="F:mRNA binding"/>
    <property type="evidence" value="ECO:0007669"/>
    <property type="project" value="TreeGrafter"/>
</dbReference>
<protein>
    <submittedName>
        <fullName evidence="2">Endoglucanase 6</fullName>
    </submittedName>
</protein>
<dbReference type="PANTHER" id="PTHR10693:SF20">
    <property type="entry name" value="AT27578P"/>
    <property type="match status" value="1"/>
</dbReference>
<keyword evidence="1" id="KW-0472">Membrane</keyword>
<dbReference type="PANTHER" id="PTHR10693">
    <property type="entry name" value="RAS GTPASE-ACTIVATING PROTEIN-BINDING PROTEIN"/>
    <property type="match status" value="1"/>
</dbReference>
<accession>A0AAW0KDR6</accession>
<reference evidence="2 3" key="1">
    <citation type="journal article" date="2018" name="Sci. Data">
        <title>The draft genome sequence of cork oak.</title>
        <authorList>
            <person name="Ramos A.M."/>
            <person name="Usie A."/>
            <person name="Barbosa P."/>
            <person name="Barros P.M."/>
            <person name="Capote T."/>
            <person name="Chaves I."/>
            <person name="Simoes F."/>
            <person name="Abreu I."/>
            <person name="Carrasquinho I."/>
            <person name="Faro C."/>
            <person name="Guimaraes J.B."/>
            <person name="Mendonca D."/>
            <person name="Nobrega F."/>
            <person name="Rodrigues L."/>
            <person name="Saibo N.J.M."/>
            <person name="Varela M.C."/>
            <person name="Egas C."/>
            <person name="Matos J."/>
            <person name="Miguel C.M."/>
            <person name="Oliveira M.M."/>
            <person name="Ricardo C.P."/>
            <person name="Goncalves S."/>
        </authorList>
    </citation>
    <scope>NUCLEOTIDE SEQUENCE [LARGE SCALE GENOMIC DNA]</scope>
    <source>
        <strain evidence="3">cv. HL8</strain>
    </source>
</reference>
<dbReference type="Proteomes" id="UP000237347">
    <property type="component" value="Unassembled WGS sequence"/>
</dbReference>
<name>A0AAW0KDR6_QUESU</name>
<keyword evidence="1" id="KW-1133">Transmembrane helix</keyword>
<dbReference type="InterPro" id="IPR039539">
    <property type="entry name" value="Ras_GTPase_bind_prot"/>
</dbReference>
<keyword evidence="1" id="KW-0812">Transmembrane</keyword>
<dbReference type="GO" id="GO:0005829">
    <property type="term" value="C:cytosol"/>
    <property type="evidence" value="ECO:0007669"/>
    <property type="project" value="TreeGrafter"/>
</dbReference>
<evidence type="ECO:0000313" key="3">
    <source>
        <dbReference type="Proteomes" id="UP000237347"/>
    </source>
</evidence>
<dbReference type="GO" id="GO:1990904">
    <property type="term" value="C:ribonucleoprotein complex"/>
    <property type="evidence" value="ECO:0007669"/>
    <property type="project" value="TreeGrafter"/>
</dbReference>
<gene>
    <name evidence="2" type="ORF">CFP56_021889</name>
</gene>
<dbReference type="AlphaFoldDB" id="A0AAW0KDR6"/>
<evidence type="ECO:0000313" key="2">
    <source>
        <dbReference type="EMBL" id="KAK7836910.1"/>
    </source>
</evidence>